<protein>
    <recommendedName>
        <fullName evidence="1">Helitron helicase-like domain-containing protein</fullName>
    </recommendedName>
</protein>
<evidence type="ECO:0000313" key="2">
    <source>
        <dbReference type="EMBL" id="KDR66269.1"/>
    </source>
</evidence>
<dbReference type="OrthoDB" id="3254930at2759"/>
<dbReference type="Pfam" id="PF14214">
    <property type="entry name" value="Helitron_like_N"/>
    <property type="match status" value="1"/>
</dbReference>
<dbReference type="HOGENOM" id="CLU_080483_1_0_1"/>
<reference evidence="3" key="1">
    <citation type="journal article" date="2014" name="Proc. Natl. Acad. Sci. U.S.A.">
        <title>Extensive sampling of basidiomycete genomes demonstrates inadequacy of the white-rot/brown-rot paradigm for wood decay fungi.</title>
        <authorList>
            <person name="Riley R."/>
            <person name="Salamov A.A."/>
            <person name="Brown D.W."/>
            <person name="Nagy L.G."/>
            <person name="Floudas D."/>
            <person name="Held B.W."/>
            <person name="Levasseur A."/>
            <person name="Lombard V."/>
            <person name="Morin E."/>
            <person name="Otillar R."/>
            <person name="Lindquist E.A."/>
            <person name="Sun H."/>
            <person name="LaButti K.M."/>
            <person name="Schmutz J."/>
            <person name="Jabbour D."/>
            <person name="Luo H."/>
            <person name="Baker S.E."/>
            <person name="Pisabarro A.G."/>
            <person name="Walton J.D."/>
            <person name="Blanchette R.A."/>
            <person name="Henrissat B."/>
            <person name="Martin F."/>
            <person name="Cullen D."/>
            <person name="Hibbett D.S."/>
            <person name="Grigoriev I.V."/>
        </authorList>
    </citation>
    <scope>NUCLEOTIDE SEQUENCE [LARGE SCALE GENOMIC DNA]</scope>
    <source>
        <strain evidence="3">CBS 339.88</strain>
    </source>
</reference>
<dbReference type="InterPro" id="IPR025476">
    <property type="entry name" value="Helitron_helicase-like"/>
</dbReference>
<accession>A0A067SET6</accession>
<proteinExistence type="predicted"/>
<feature type="non-terminal residue" evidence="2">
    <location>
        <position position="200"/>
    </location>
</feature>
<feature type="domain" description="Helitron helicase-like" evidence="1">
    <location>
        <begin position="3"/>
        <end position="199"/>
    </location>
</feature>
<dbReference type="AlphaFoldDB" id="A0A067SET6"/>
<name>A0A067SET6_GALM3</name>
<dbReference type="EMBL" id="KL142425">
    <property type="protein sequence ID" value="KDR66269.1"/>
    <property type="molecule type" value="Genomic_DNA"/>
</dbReference>
<sequence length="200" mass="23104">MYHDKRFQVDINFPFVAFSHEQIKASTTQSFLLVDQRRFGDITQRLLNLNQNVLNDLVQKLEKGEHIQPESDAEKACFQVIKDLDHVAGKMHGSTTSKKYMRNEIWSLINYIGAPSWYITLSPADIQHPICIYFADSKEEFKPTFLSYDQRLNLICKNPVAGARFFHFMIESFIADVLGIDAKHRGLYGDTEAYYGTVEQ</sequence>
<dbReference type="STRING" id="685588.A0A067SET6"/>
<gene>
    <name evidence="2" type="ORF">GALMADRAFT_81099</name>
</gene>
<keyword evidence="3" id="KW-1185">Reference proteome</keyword>
<evidence type="ECO:0000313" key="3">
    <source>
        <dbReference type="Proteomes" id="UP000027222"/>
    </source>
</evidence>
<evidence type="ECO:0000259" key="1">
    <source>
        <dbReference type="Pfam" id="PF14214"/>
    </source>
</evidence>
<organism evidence="2 3">
    <name type="scientific">Galerina marginata (strain CBS 339.88)</name>
    <dbReference type="NCBI Taxonomy" id="685588"/>
    <lineage>
        <taxon>Eukaryota</taxon>
        <taxon>Fungi</taxon>
        <taxon>Dikarya</taxon>
        <taxon>Basidiomycota</taxon>
        <taxon>Agaricomycotina</taxon>
        <taxon>Agaricomycetes</taxon>
        <taxon>Agaricomycetidae</taxon>
        <taxon>Agaricales</taxon>
        <taxon>Agaricineae</taxon>
        <taxon>Strophariaceae</taxon>
        <taxon>Galerina</taxon>
    </lineage>
</organism>
<dbReference type="Proteomes" id="UP000027222">
    <property type="component" value="Unassembled WGS sequence"/>
</dbReference>